<dbReference type="Pfam" id="PF13545">
    <property type="entry name" value="HTH_Crp_2"/>
    <property type="match status" value="1"/>
</dbReference>
<dbReference type="InterPro" id="IPR000595">
    <property type="entry name" value="cNMP-bd_dom"/>
</dbReference>
<dbReference type="InterPro" id="IPR014710">
    <property type="entry name" value="RmlC-like_jellyroll"/>
</dbReference>
<dbReference type="SUPFAM" id="SSF51206">
    <property type="entry name" value="cAMP-binding domain-like"/>
    <property type="match status" value="1"/>
</dbReference>
<keyword evidence="3" id="KW-0804">Transcription</keyword>
<dbReference type="GO" id="GO:0003700">
    <property type="term" value="F:DNA-binding transcription factor activity"/>
    <property type="evidence" value="ECO:0007669"/>
    <property type="project" value="InterPro"/>
</dbReference>
<dbReference type="Proteomes" id="UP000708298">
    <property type="component" value="Unassembled WGS sequence"/>
</dbReference>
<dbReference type="Gene3D" id="2.60.120.10">
    <property type="entry name" value="Jelly Rolls"/>
    <property type="match status" value="1"/>
</dbReference>
<dbReference type="EMBL" id="JAESVB010000002">
    <property type="protein sequence ID" value="MCB8875087.1"/>
    <property type="molecule type" value="Genomic_DNA"/>
</dbReference>
<dbReference type="InterPro" id="IPR050397">
    <property type="entry name" value="Env_Response_Regulators"/>
</dbReference>
<dbReference type="PROSITE" id="PS00042">
    <property type="entry name" value="HTH_CRP_1"/>
    <property type="match status" value="1"/>
</dbReference>
<dbReference type="InterPro" id="IPR018335">
    <property type="entry name" value="Tscrpt_reg_HTH_Crp-type_CS"/>
</dbReference>
<dbReference type="Gene3D" id="1.10.10.10">
    <property type="entry name" value="Winged helix-like DNA-binding domain superfamily/Winged helix DNA-binding domain"/>
    <property type="match status" value="1"/>
</dbReference>
<gene>
    <name evidence="6" type="ORF">ASILVAE211_07835</name>
</gene>
<dbReference type="InterPro" id="IPR036390">
    <property type="entry name" value="WH_DNA-bd_sf"/>
</dbReference>
<dbReference type="GO" id="GO:0003677">
    <property type="term" value="F:DNA binding"/>
    <property type="evidence" value="ECO:0007669"/>
    <property type="project" value="UniProtKB-KW"/>
</dbReference>
<reference evidence="6" key="1">
    <citation type="journal article" date="2021" name="Microorganisms">
        <title>Acidisoma silvae sp. nov. and Acidisomacellulosilytica sp. nov., Two Acidophilic Bacteria Isolated from Decaying Wood, Hydrolyzing Cellulose and Producing Poly-3-hydroxybutyrate.</title>
        <authorList>
            <person name="Mieszkin S."/>
            <person name="Pouder E."/>
            <person name="Uroz S."/>
            <person name="Simon-Colin C."/>
            <person name="Alain K."/>
        </authorList>
    </citation>
    <scope>NUCLEOTIDE SEQUENCE</scope>
    <source>
        <strain evidence="6">HW T2.11</strain>
    </source>
</reference>
<sequence>MFKVDNMHRPRSILLLPQHEHDPCSSCAARGYSVCSAIDDKDLGRLAATAIVRDIAKGETFIEEGDSASDFFNVTRGTVKLYKLLPDGRQQVTGFAGAGHFLGLAVSNTYAFSAEAIEPTRVCRFSRPKLRELLHDFPALEERLLQTACNELVAAQEQMLLLGRKTARERVASFLVNRLETAMPCAGPTDSVALPMTRSEIADYLGLTIETVSRTFSRFKAEKRITTPSNAEVVILDRPWLSGVAAGLQ</sequence>
<dbReference type="GO" id="GO:0005829">
    <property type="term" value="C:cytosol"/>
    <property type="evidence" value="ECO:0007669"/>
    <property type="project" value="TreeGrafter"/>
</dbReference>
<protein>
    <submittedName>
        <fullName evidence="6">Crp/Fnr family transcriptional regulator</fullName>
    </submittedName>
</protein>
<evidence type="ECO:0000259" key="4">
    <source>
        <dbReference type="PROSITE" id="PS50042"/>
    </source>
</evidence>
<dbReference type="PROSITE" id="PS51063">
    <property type="entry name" value="HTH_CRP_2"/>
    <property type="match status" value="1"/>
</dbReference>
<evidence type="ECO:0000259" key="5">
    <source>
        <dbReference type="PROSITE" id="PS51063"/>
    </source>
</evidence>
<dbReference type="CDD" id="cd00038">
    <property type="entry name" value="CAP_ED"/>
    <property type="match status" value="1"/>
</dbReference>
<feature type="domain" description="Cyclic nucleotide-binding" evidence="4">
    <location>
        <begin position="34"/>
        <end position="151"/>
    </location>
</feature>
<dbReference type="InterPro" id="IPR018490">
    <property type="entry name" value="cNMP-bd_dom_sf"/>
</dbReference>
<dbReference type="CDD" id="cd00092">
    <property type="entry name" value="HTH_CRP"/>
    <property type="match status" value="1"/>
</dbReference>
<evidence type="ECO:0000256" key="1">
    <source>
        <dbReference type="ARBA" id="ARBA00023015"/>
    </source>
</evidence>
<dbReference type="InterPro" id="IPR036388">
    <property type="entry name" value="WH-like_DNA-bd_sf"/>
</dbReference>
<dbReference type="PANTHER" id="PTHR24567">
    <property type="entry name" value="CRP FAMILY TRANSCRIPTIONAL REGULATORY PROTEIN"/>
    <property type="match status" value="1"/>
</dbReference>
<comment type="caution">
    <text evidence="6">The sequence shown here is derived from an EMBL/GenBank/DDBJ whole genome shotgun (WGS) entry which is preliminary data.</text>
</comment>
<reference evidence="6" key="2">
    <citation type="submission" date="2021-01" db="EMBL/GenBank/DDBJ databases">
        <authorList>
            <person name="Mieszkin S."/>
            <person name="Pouder E."/>
            <person name="Alain K."/>
        </authorList>
    </citation>
    <scope>NUCLEOTIDE SEQUENCE</scope>
    <source>
        <strain evidence="6">HW T2.11</strain>
    </source>
</reference>
<dbReference type="SUPFAM" id="SSF46785">
    <property type="entry name" value="Winged helix' DNA-binding domain"/>
    <property type="match status" value="1"/>
</dbReference>
<name>A0A964DYH3_9PROT</name>
<evidence type="ECO:0000313" key="6">
    <source>
        <dbReference type="EMBL" id="MCB8875087.1"/>
    </source>
</evidence>
<keyword evidence="7" id="KW-1185">Reference proteome</keyword>
<keyword evidence="1" id="KW-0805">Transcription regulation</keyword>
<accession>A0A964DYH3</accession>
<feature type="domain" description="HTH crp-type" evidence="5">
    <location>
        <begin position="165"/>
        <end position="239"/>
    </location>
</feature>
<evidence type="ECO:0000256" key="3">
    <source>
        <dbReference type="ARBA" id="ARBA00023163"/>
    </source>
</evidence>
<dbReference type="PRINTS" id="PR00034">
    <property type="entry name" value="HTHCRP"/>
</dbReference>
<dbReference type="InterPro" id="IPR012318">
    <property type="entry name" value="HTH_CRP"/>
</dbReference>
<dbReference type="PROSITE" id="PS50042">
    <property type="entry name" value="CNMP_BINDING_3"/>
    <property type="match status" value="1"/>
</dbReference>
<dbReference type="SMART" id="SM00419">
    <property type="entry name" value="HTH_CRP"/>
    <property type="match status" value="1"/>
</dbReference>
<keyword evidence="2" id="KW-0238">DNA-binding</keyword>
<evidence type="ECO:0000256" key="2">
    <source>
        <dbReference type="ARBA" id="ARBA00023125"/>
    </source>
</evidence>
<evidence type="ECO:0000313" key="7">
    <source>
        <dbReference type="Proteomes" id="UP000708298"/>
    </source>
</evidence>
<dbReference type="SMART" id="SM00100">
    <property type="entry name" value="cNMP"/>
    <property type="match status" value="1"/>
</dbReference>
<dbReference type="PANTHER" id="PTHR24567:SF75">
    <property type="entry name" value="FUMARATE AND NITRATE REDUCTION REGULATORY PROTEIN"/>
    <property type="match status" value="1"/>
</dbReference>
<dbReference type="Pfam" id="PF00027">
    <property type="entry name" value="cNMP_binding"/>
    <property type="match status" value="1"/>
</dbReference>
<organism evidence="6 7">
    <name type="scientific">Acidisoma silvae</name>
    <dbReference type="NCBI Taxonomy" id="2802396"/>
    <lineage>
        <taxon>Bacteria</taxon>
        <taxon>Pseudomonadati</taxon>
        <taxon>Pseudomonadota</taxon>
        <taxon>Alphaproteobacteria</taxon>
        <taxon>Acetobacterales</taxon>
        <taxon>Acidocellaceae</taxon>
        <taxon>Acidisoma</taxon>
    </lineage>
</organism>
<proteinExistence type="predicted"/>
<dbReference type="AlphaFoldDB" id="A0A964DYH3"/>